<sequence>MNFGWSDSAYFLNFEKNQIHFLAYYFAAAYYCWSTALIIRLAGLRLISFISFNCSRKASEQEAGNNTNEYNFCFHNKP</sequence>
<dbReference type="AlphaFoldDB" id="A0AAC8ZXL1"/>
<evidence type="ECO:0000256" key="1">
    <source>
        <dbReference type="SAM" id="Phobius"/>
    </source>
</evidence>
<feature type="transmembrane region" description="Helical" evidence="1">
    <location>
        <begin position="22"/>
        <end position="47"/>
    </location>
</feature>
<keyword evidence="1" id="KW-0472">Membrane</keyword>
<dbReference type="EMBL" id="CP012381">
    <property type="protein sequence ID" value="ALI52288.1"/>
    <property type="molecule type" value="Genomic_DNA"/>
</dbReference>
<keyword evidence="1" id="KW-1133">Transmembrane helix</keyword>
<reference evidence="2 3" key="1">
    <citation type="submission" date="2015-08" db="EMBL/GenBank/DDBJ databases">
        <title>Complete genome sequence of Lactobacillus helveticus CAUH18, a probiotic strain originated from koumiss.</title>
        <authorList>
            <person name="Yang Y."/>
            <person name="Hao Y."/>
        </authorList>
    </citation>
    <scope>NUCLEOTIDE SEQUENCE [LARGE SCALE GENOMIC DNA]</scope>
    <source>
        <strain evidence="2 3">CAUH18</strain>
    </source>
</reference>
<dbReference type="Proteomes" id="UP000063930">
    <property type="component" value="Chromosome"/>
</dbReference>
<organism evidence="2 3">
    <name type="scientific">Lactobacillus helveticus</name>
    <name type="common">Lactobacillus suntoryeus</name>
    <dbReference type="NCBI Taxonomy" id="1587"/>
    <lineage>
        <taxon>Bacteria</taxon>
        <taxon>Bacillati</taxon>
        <taxon>Bacillota</taxon>
        <taxon>Bacilli</taxon>
        <taxon>Lactobacillales</taxon>
        <taxon>Lactobacillaceae</taxon>
        <taxon>Lactobacillus</taxon>
    </lineage>
</organism>
<gene>
    <name evidence="2" type="ORF">ALV80_03735</name>
</gene>
<name>A0AAC8ZXL1_LACHE</name>
<keyword evidence="1" id="KW-0812">Transmembrane</keyword>
<protein>
    <submittedName>
        <fullName evidence="2">Uncharacterized protein</fullName>
    </submittedName>
</protein>
<proteinExistence type="predicted"/>
<evidence type="ECO:0000313" key="2">
    <source>
        <dbReference type="EMBL" id="ALI52288.1"/>
    </source>
</evidence>
<evidence type="ECO:0000313" key="3">
    <source>
        <dbReference type="Proteomes" id="UP000063930"/>
    </source>
</evidence>
<accession>A0AAC8ZXL1</accession>